<accession>A0A178MKM3</accession>
<keyword evidence="6" id="KW-1185">Reference proteome</keyword>
<dbReference type="STRING" id="1285242.A6A04_03260"/>
<comment type="caution">
    <text evidence="5">The sequence shown here is derived from an EMBL/GenBank/DDBJ whole genome shotgun (WGS) entry which is preliminary data.</text>
</comment>
<dbReference type="InterPro" id="IPR029045">
    <property type="entry name" value="ClpP/crotonase-like_dom_sf"/>
</dbReference>
<evidence type="ECO:0000256" key="2">
    <source>
        <dbReference type="ARBA" id="ARBA00005254"/>
    </source>
</evidence>
<protein>
    <submittedName>
        <fullName evidence="5">Enoyl-CoA hydratase</fullName>
    </submittedName>
</protein>
<dbReference type="OrthoDB" id="9797151at2"/>
<comment type="subcellular location">
    <subcellularLocation>
        <location evidence="1">Peroxisome</location>
    </subcellularLocation>
</comment>
<organism evidence="5 6">
    <name type="scientific">Paramagnetospirillum marisnigri</name>
    <dbReference type="NCBI Taxonomy" id="1285242"/>
    <lineage>
        <taxon>Bacteria</taxon>
        <taxon>Pseudomonadati</taxon>
        <taxon>Pseudomonadota</taxon>
        <taxon>Alphaproteobacteria</taxon>
        <taxon>Rhodospirillales</taxon>
        <taxon>Magnetospirillaceae</taxon>
        <taxon>Paramagnetospirillum</taxon>
    </lineage>
</organism>
<dbReference type="CDD" id="cd06558">
    <property type="entry name" value="crotonase-like"/>
    <property type="match status" value="1"/>
</dbReference>
<keyword evidence="4" id="KW-0413">Isomerase</keyword>
<dbReference type="PANTHER" id="PTHR43684">
    <property type="match status" value="1"/>
</dbReference>
<evidence type="ECO:0000313" key="5">
    <source>
        <dbReference type="EMBL" id="OAN49149.1"/>
    </source>
</evidence>
<dbReference type="InterPro" id="IPR001753">
    <property type="entry name" value="Enoyl-CoA_hydra/iso"/>
</dbReference>
<dbReference type="Gene3D" id="3.90.226.10">
    <property type="entry name" value="2-enoyl-CoA Hydratase, Chain A, domain 1"/>
    <property type="match status" value="1"/>
</dbReference>
<dbReference type="Gene3D" id="1.10.12.10">
    <property type="entry name" value="Lyase 2-enoyl-coa Hydratase, Chain A, domain 2"/>
    <property type="match status" value="1"/>
</dbReference>
<dbReference type="EMBL" id="LWQT01000066">
    <property type="protein sequence ID" value="OAN49149.1"/>
    <property type="molecule type" value="Genomic_DNA"/>
</dbReference>
<evidence type="ECO:0000256" key="3">
    <source>
        <dbReference type="ARBA" id="ARBA00023140"/>
    </source>
</evidence>
<dbReference type="Proteomes" id="UP000078428">
    <property type="component" value="Unassembled WGS sequence"/>
</dbReference>
<dbReference type="RefSeq" id="WP_068493500.1">
    <property type="nucleotide sequence ID" value="NZ_LWQT01000066.1"/>
</dbReference>
<dbReference type="PANTHER" id="PTHR43684:SF1">
    <property type="entry name" value="ENOYL-COA DELTA ISOMERASE 2"/>
    <property type="match status" value="1"/>
</dbReference>
<dbReference type="AlphaFoldDB" id="A0A178MKM3"/>
<dbReference type="Pfam" id="PF00378">
    <property type="entry name" value="ECH_1"/>
    <property type="match status" value="1"/>
</dbReference>
<name>A0A178MKM3_9PROT</name>
<evidence type="ECO:0000256" key="4">
    <source>
        <dbReference type="ARBA" id="ARBA00023235"/>
    </source>
</evidence>
<dbReference type="SUPFAM" id="SSF52096">
    <property type="entry name" value="ClpP/crotonase"/>
    <property type="match status" value="1"/>
</dbReference>
<sequence>MTDLILTHVESGVRVIRINRPDKKNALIGEMYQALAEAFEGGEADSETGVFLLRGSETDFTAGNDLPDFLTWDKLSGSVADRFIRAVAGAKKPVVAAVRGAAMGVGATILPHCDLVYAAPGTKFLTPFINLGIVPEAASSQTLPALAGHRKAAEMLLLGEPFGVETALAIGLINAVVPGEELEAFALAQAAKLATKPRATLLMIKQLMKTPAEPVMDRLTREALVFDACLKRPELKEAVAAFAEKRPPDFSKCR</sequence>
<evidence type="ECO:0000256" key="1">
    <source>
        <dbReference type="ARBA" id="ARBA00004275"/>
    </source>
</evidence>
<dbReference type="GO" id="GO:0004165">
    <property type="term" value="F:delta(3)-delta(2)-enoyl-CoA isomerase activity"/>
    <property type="evidence" value="ECO:0007669"/>
    <property type="project" value="UniProtKB-ARBA"/>
</dbReference>
<gene>
    <name evidence="5" type="ORF">A6A04_03260</name>
</gene>
<dbReference type="InterPro" id="IPR014748">
    <property type="entry name" value="Enoyl-CoA_hydra_C"/>
</dbReference>
<comment type="similarity">
    <text evidence="2">Belongs to the enoyl-CoA hydratase/isomerase family.</text>
</comment>
<dbReference type="InterPro" id="IPR051053">
    <property type="entry name" value="ECH/Chromodomain_protein"/>
</dbReference>
<reference evidence="5 6" key="1">
    <citation type="submission" date="2016-04" db="EMBL/GenBank/DDBJ databases">
        <title>Draft genome sequence of freshwater magnetotactic bacteria Magnetospirillum marisnigri SP-1 and Magnetospirillum moscoviense BB-1.</title>
        <authorList>
            <person name="Koziaeva V."/>
            <person name="Dziuba M.V."/>
            <person name="Ivanov T.M."/>
            <person name="Kuznetsov B."/>
            <person name="Grouzdev D.S."/>
        </authorList>
    </citation>
    <scope>NUCLEOTIDE SEQUENCE [LARGE SCALE GENOMIC DNA]</scope>
    <source>
        <strain evidence="5 6">SP-1</strain>
    </source>
</reference>
<proteinExistence type="inferred from homology"/>
<keyword evidence="3" id="KW-0576">Peroxisome</keyword>
<evidence type="ECO:0000313" key="6">
    <source>
        <dbReference type="Proteomes" id="UP000078428"/>
    </source>
</evidence>